<gene>
    <name evidence="2" type="ORF">HAX54_009821</name>
</gene>
<evidence type="ECO:0000313" key="3">
    <source>
        <dbReference type="Proteomes" id="UP000823775"/>
    </source>
</evidence>
<keyword evidence="3" id="KW-1185">Reference proteome</keyword>
<feature type="region of interest" description="Disordered" evidence="1">
    <location>
        <begin position="41"/>
        <end position="69"/>
    </location>
</feature>
<accession>A0ABS8WY97</accession>
<organism evidence="2 3">
    <name type="scientific">Datura stramonium</name>
    <name type="common">Jimsonweed</name>
    <name type="synonym">Common thornapple</name>
    <dbReference type="NCBI Taxonomy" id="4076"/>
    <lineage>
        <taxon>Eukaryota</taxon>
        <taxon>Viridiplantae</taxon>
        <taxon>Streptophyta</taxon>
        <taxon>Embryophyta</taxon>
        <taxon>Tracheophyta</taxon>
        <taxon>Spermatophyta</taxon>
        <taxon>Magnoliopsida</taxon>
        <taxon>eudicotyledons</taxon>
        <taxon>Gunneridae</taxon>
        <taxon>Pentapetalae</taxon>
        <taxon>asterids</taxon>
        <taxon>lamiids</taxon>
        <taxon>Solanales</taxon>
        <taxon>Solanaceae</taxon>
        <taxon>Solanoideae</taxon>
        <taxon>Datureae</taxon>
        <taxon>Datura</taxon>
    </lineage>
</organism>
<name>A0ABS8WY97_DATST</name>
<sequence>MVNQTTNLDKEEKDPQFDSVIMSLPRLKYVVNYARMSQPTKASSGAVVSTQSNQQQGNQYHRDEGPRLTKTQCANWPTIGEKNITHLNMTGFRTITTQAVECELPSANMTTKERILVYDIEV</sequence>
<comment type="caution">
    <text evidence="2">The sequence shown here is derived from an EMBL/GenBank/DDBJ whole genome shotgun (WGS) entry which is preliminary data.</text>
</comment>
<protein>
    <submittedName>
        <fullName evidence="2">Uncharacterized protein</fullName>
    </submittedName>
</protein>
<dbReference type="Proteomes" id="UP000823775">
    <property type="component" value="Unassembled WGS sequence"/>
</dbReference>
<feature type="compositionally biased region" description="Polar residues" evidence="1">
    <location>
        <begin position="41"/>
        <end position="59"/>
    </location>
</feature>
<proteinExistence type="predicted"/>
<reference evidence="2 3" key="1">
    <citation type="journal article" date="2021" name="BMC Genomics">
        <title>Datura genome reveals duplications of psychoactive alkaloid biosynthetic genes and high mutation rate following tissue culture.</title>
        <authorList>
            <person name="Rajewski A."/>
            <person name="Carter-House D."/>
            <person name="Stajich J."/>
            <person name="Litt A."/>
        </authorList>
    </citation>
    <scope>NUCLEOTIDE SEQUENCE [LARGE SCALE GENOMIC DNA]</scope>
    <source>
        <strain evidence="2">AR-01</strain>
    </source>
</reference>
<dbReference type="EMBL" id="JACEIK010015326">
    <property type="protein sequence ID" value="MCE3216975.1"/>
    <property type="molecule type" value="Genomic_DNA"/>
</dbReference>
<evidence type="ECO:0000313" key="2">
    <source>
        <dbReference type="EMBL" id="MCE3216975.1"/>
    </source>
</evidence>
<evidence type="ECO:0000256" key="1">
    <source>
        <dbReference type="SAM" id="MobiDB-lite"/>
    </source>
</evidence>